<accession>A0A6J4V5W2</accession>
<sequence length="78" mass="8336">MTIELLVRTARFRSSAQFVRLSVLGAAAAVPELARMDAMARDSLIDAVRGDVDQALRSYTNGDALTFPLQANVAAARA</sequence>
<protein>
    <submittedName>
        <fullName evidence="1">Uncharacterized protein</fullName>
    </submittedName>
</protein>
<dbReference type="EMBL" id="CADCWL010000127">
    <property type="protein sequence ID" value="CAA9569002.1"/>
    <property type="molecule type" value="Genomic_DNA"/>
</dbReference>
<name>A0A6J4V5W2_9BACT</name>
<proteinExistence type="predicted"/>
<organism evidence="1">
    <name type="scientific">uncultured Thermomicrobiales bacterium</name>
    <dbReference type="NCBI Taxonomy" id="1645740"/>
    <lineage>
        <taxon>Bacteria</taxon>
        <taxon>Pseudomonadati</taxon>
        <taxon>Thermomicrobiota</taxon>
        <taxon>Thermomicrobia</taxon>
        <taxon>Thermomicrobiales</taxon>
        <taxon>environmental samples</taxon>
    </lineage>
</organism>
<evidence type="ECO:0000313" key="1">
    <source>
        <dbReference type="EMBL" id="CAA9569002.1"/>
    </source>
</evidence>
<gene>
    <name evidence="1" type="ORF">AVDCRST_MAG19-2580</name>
</gene>
<reference evidence="1" key="1">
    <citation type="submission" date="2020-02" db="EMBL/GenBank/DDBJ databases">
        <authorList>
            <person name="Meier V. D."/>
        </authorList>
    </citation>
    <scope>NUCLEOTIDE SEQUENCE</scope>
    <source>
        <strain evidence="1">AVDCRST_MAG19</strain>
    </source>
</reference>
<dbReference type="AlphaFoldDB" id="A0A6J4V5W2"/>